<dbReference type="InterPro" id="IPR011991">
    <property type="entry name" value="ArsR-like_HTH"/>
</dbReference>
<keyword evidence="1" id="KW-0059">Arsenical resistance</keyword>
<protein>
    <submittedName>
        <fullName evidence="4">Helix-turn-helix domain-containing protein</fullName>
    </submittedName>
</protein>
<dbReference type="PANTHER" id="PTHR43428">
    <property type="entry name" value="ARSENATE REDUCTASE"/>
    <property type="match status" value="1"/>
</dbReference>
<organism evidence="4 5">
    <name type="scientific">Cryptosporangium japonicum</name>
    <dbReference type="NCBI Taxonomy" id="80872"/>
    <lineage>
        <taxon>Bacteria</taxon>
        <taxon>Bacillati</taxon>
        <taxon>Actinomycetota</taxon>
        <taxon>Actinomycetes</taxon>
        <taxon>Cryptosporangiales</taxon>
        <taxon>Cryptosporangiaceae</taxon>
        <taxon>Cryptosporangium</taxon>
    </lineage>
</organism>
<feature type="domain" description="Phosphotyrosine protein phosphatase I" evidence="2">
    <location>
        <begin position="90"/>
        <end position="213"/>
    </location>
</feature>
<dbReference type="InterPro" id="IPR036196">
    <property type="entry name" value="Ptyr_pPase_sf"/>
</dbReference>
<evidence type="ECO:0000313" key="5">
    <source>
        <dbReference type="Proteomes" id="UP001500967"/>
    </source>
</evidence>
<dbReference type="CDD" id="cd00090">
    <property type="entry name" value="HTH_ARSR"/>
    <property type="match status" value="1"/>
</dbReference>
<dbReference type="InterPro" id="IPR023485">
    <property type="entry name" value="Ptyr_pPase"/>
</dbReference>
<dbReference type="Gene3D" id="1.10.10.10">
    <property type="entry name" value="Winged helix-like DNA-binding domain superfamily/Winged helix DNA-binding domain"/>
    <property type="match status" value="1"/>
</dbReference>
<dbReference type="SMART" id="SM00226">
    <property type="entry name" value="LMWPc"/>
    <property type="match status" value="1"/>
</dbReference>
<dbReference type="Proteomes" id="UP001500967">
    <property type="component" value="Unassembled WGS sequence"/>
</dbReference>
<keyword evidence="5" id="KW-1185">Reference proteome</keyword>
<dbReference type="SMART" id="SM00418">
    <property type="entry name" value="HTH_ARSR"/>
    <property type="match status" value="1"/>
</dbReference>
<dbReference type="InterPro" id="IPR036390">
    <property type="entry name" value="WH_DNA-bd_sf"/>
</dbReference>
<evidence type="ECO:0000259" key="2">
    <source>
        <dbReference type="SMART" id="SM00226"/>
    </source>
</evidence>
<dbReference type="InterPro" id="IPR001845">
    <property type="entry name" value="HTH_ArsR_DNA-bd_dom"/>
</dbReference>
<dbReference type="Gene3D" id="3.40.50.2300">
    <property type="match status" value="1"/>
</dbReference>
<accession>A0ABP3ENQ1</accession>
<dbReference type="SUPFAM" id="SSF46785">
    <property type="entry name" value="Winged helix' DNA-binding domain"/>
    <property type="match status" value="1"/>
</dbReference>
<dbReference type="Pfam" id="PF12840">
    <property type="entry name" value="HTH_20"/>
    <property type="match status" value="1"/>
</dbReference>
<dbReference type="SUPFAM" id="SSF52788">
    <property type="entry name" value="Phosphotyrosine protein phosphatases I"/>
    <property type="match status" value="1"/>
</dbReference>
<reference evidence="5" key="1">
    <citation type="journal article" date="2019" name="Int. J. Syst. Evol. Microbiol.">
        <title>The Global Catalogue of Microorganisms (GCM) 10K type strain sequencing project: providing services to taxonomists for standard genome sequencing and annotation.</title>
        <authorList>
            <consortium name="The Broad Institute Genomics Platform"/>
            <consortium name="The Broad Institute Genome Sequencing Center for Infectious Disease"/>
            <person name="Wu L."/>
            <person name="Ma J."/>
        </authorList>
    </citation>
    <scope>NUCLEOTIDE SEQUENCE [LARGE SCALE GENOMIC DNA]</scope>
    <source>
        <strain evidence="5">JCM 10425</strain>
    </source>
</reference>
<proteinExistence type="predicted"/>
<evidence type="ECO:0000256" key="1">
    <source>
        <dbReference type="ARBA" id="ARBA00022849"/>
    </source>
</evidence>
<dbReference type="Pfam" id="PF01451">
    <property type="entry name" value="LMWPc"/>
    <property type="match status" value="1"/>
</dbReference>
<gene>
    <name evidence="4" type="ORF">GCM10009539_62490</name>
</gene>
<dbReference type="InterPro" id="IPR036388">
    <property type="entry name" value="WH-like_DNA-bd_sf"/>
</dbReference>
<evidence type="ECO:0000259" key="3">
    <source>
        <dbReference type="SMART" id="SM00418"/>
    </source>
</evidence>
<sequence>MHAALGEPVRLAITDRLALGDASPGELSTQLGMPTNLLAHHLRVLEEAGLIHRGRSEGDRRRSYLRLALDDEQVARLTTPITTFDEASTERVVFVCTHNSARSQLAAAAWARVSPVPTASAGTHPAARVHPRAVQVGRRHGLHLDTTATAHLDQVVRTGDLIVAVCDNAHEELAEPADRLHWSVPNPAVVDTDAAFEEAYQQIAERVDRLAHAVRSA</sequence>
<name>A0ABP3ENQ1_9ACTN</name>
<dbReference type="EMBL" id="BAAAGX010000027">
    <property type="protein sequence ID" value="GAA0267187.1"/>
    <property type="molecule type" value="Genomic_DNA"/>
</dbReference>
<dbReference type="PANTHER" id="PTHR43428:SF1">
    <property type="entry name" value="ARSENATE REDUCTASE"/>
    <property type="match status" value="1"/>
</dbReference>
<dbReference type="RefSeq" id="WP_344652587.1">
    <property type="nucleotide sequence ID" value="NZ_BAAAGX010000027.1"/>
</dbReference>
<feature type="domain" description="HTH arsR-type" evidence="3">
    <location>
        <begin position="3"/>
        <end position="76"/>
    </location>
</feature>
<evidence type="ECO:0000313" key="4">
    <source>
        <dbReference type="EMBL" id="GAA0267187.1"/>
    </source>
</evidence>
<comment type="caution">
    <text evidence="4">The sequence shown here is derived from an EMBL/GenBank/DDBJ whole genome shotgun (WGS) entry which is preliminary data.</text>
</comment>